<accession>A0ACB7RV20</accession>
<protein>
    <submittedName>
        <fullName evidence="1">Uncharacterized protein</fullName>
    </submittedName>
</protein>
<dbReference type="Proteomes" id="UP000821845">
    <property type="component" value="Chromosome 7"/>
</dbReference>
<gene>
    <name evidence="1" type="ORF">HPB50_015925</name>
</gene>
<evidence type="ECO:0000313" key="1">
    <source>
        <dbReference type="EMBL" id="KAH6926250.1"/>
    </source>
</evidence>
<dbReference type="EMBL" id="CM023487">
    <property type="protein sequence ID" value="KAH6926250.1"/>
    <property type="molecule type" value="Genomic_DNA"/>
</dbReference>
<evidence type="ECO:0000313" key="2">
    <source>
        <dbReference type="Proteomes" id="UP000821845"/>
    </source>
</evidence>
<comment type="caution">
    <text evidence="1">The sequence shown here is derived from an EMBL/GenBank/DDBJ whole genome shotgun (WGS) entry which is preliminary data.</text>
</comment>
<organism evidence="1 2">
    <name type="scientific">Hyalomma asiaticum</name>
    <name type="common">Tick</name>
    <dbReference type="NCBI Taxonomy" id="266040"/>
    <lineage>
        <taxon>Eukaryota</taxon>
        <taxon>Metazoa</taxon>
        <taxon>Ecdysozoa</taxon>
        <taxon>Arthropoda</taxon>
        <taxon>Chelicerata</taxon>
        <taxon>Arachnida</taxon>
        <taxon>Acari</taxon>
        <taxon>Parasitiformes</taxon>
        <taxon>Ixodida</taxon>
        <taxon>Ixodoidea</taxon>
        <taxon>Ixodidae</taxon>
        <taxon>Hyalomminae</taxon>
        <taxon>Hyalomma</taxon>
    </lineage>
</organism>
<reference evidence="1" key="1">
    <citation type="submission" date="2020-05" db="EMBL/GenBank/DDBJ databases">
        <title>Large-scale comparative analyses of tick genomes elucidate their genetic diversity and vector capacities.</title>
        <authorList>
            <person name="Jia N."/>
            <person name="Wang J."/>
            <person name="Shi W."/>
            <person name="Du L."/>
            <person name="Sun Y."/>
            <person name="Zhan W."/>
            <person name="Jiang J."/>
            <person name="Wang Q."/>
            <person name="Zhang B."/>
            <person name="Ji P."/>
            <person name="Sakyi L.B."/>
            <person name="Cui X."/>
            <person name="Yuan T."/>
            <person name="Jiang B."/>
            <person name="Yang W."/>
            <person name="Lam T.T.-Y."/>
            <person name="Chang Q."/>
            <person name="Ding S."/>
            <person name="Wang X."/>
            <person name="Zhu J."/>
            <person name="Ruan X."/>
            <person name="Zhao L."/>
            <person name="Wei J."/>
            <person name="Que T."/>
            <person name="Du C."/>
            <person name="Cheng J."/>
            <person name="Dai P."/>
            <person name="Han X."/>
            <person name="Huang E."/>
            <person name="Gao Y."/>
            <person name="Liu J."/>
            <person name="Shao H."/>
            <person name="Ye R."/>
            <person name="Li L."/>
            <person name="Wei W."/>
            <person name="Wang X."/>
            <person name="Wang C."/>
            <person name="Yang T."/>
            <person name="Huo Q."/>
            <person name="Li W."/>
            <person name="Guo W."/>
            <person name="Chen H."/>
            <person name="Zhou L."/>
            <person name="Ni X."/>
            <person name="Tian J."/>
            <person name="Zhou Y."/>
            <person name="Sheng Y."/>
            <person name="Liu T."/>
            <person name="Pan Y."/>
            <person name="Xia L."/>
            <person name="Li J."/>
            <person name="Zhao F."/>
            <person name="Cao W."/>
        </authorList>
    </citation>
    <scope>NUCLEOTIDE SEQUENCE</scope>
    <source>
        <strain evidence="1">Hyas-2018</strain>
    </source>
</reference>
<name>A0ACB7RV20_HYAAI</name>
<proteinExistence type="predicted"/>
<sequence length="147" mass="16005">MFRSLYALLLYYLRLAEACGDSLRGAGGAREVSRGAQCEEGEQKGRFYVTKAETLVTSRRRLQRAASKSQRLPRPCCVEVARRPLASLACVCACVCGAHSTGPSAASLDRRRLCVQEGRPSLSRRLAGFDAPSCESLVEPRRPVATT</sequence>
<keyword evidence="2" id="KW-1185">Reference proteome</keyword>